<gene>
    <name evidence="2" type="ORF">QYE76_046450</name>
</gene>
<dbReference type="InterPro" id="IPR013187">
    <property type="entry name" value="F-box-assoc_dom_typ3"/>
</dbReference>
<proteinExistence type="predicted"/>
<dbReference type="PANTHER" id="PTHR31672:SF2">
    <property type="entry name" value="F-BOX DOMAIN-CONTAINING PROTEIN"/>
    <property type="match status" value="1"/>
</dbReference>
<dbReference type="InterPro" id="IPR050796">
    <property type="entry name" value="SCF_F-box_component"/>
</dbReference>
<comment type="caution">
    <text evidence="2">The sequence shown here is derived from an EMBL/GenBank/DDBJ whole genome shotgun (WGS) entry which is preliminary data.</text>
</comment>
<reference evidence="2" key="1">
    <citation type="submission" date="2023-07" db="EMBL/GenBank/DDBJ databases">
        <title>A chromosome-level genome assembly of Lolium multiflorum.</title>
        <authorList>
            <person name="Chen Y."/>
            <person name="Copetti D."/>
            <person name="Kolliker R."/>
            <person name="Studer B."/>
        </authorList>
    </citation>
    <scope>NUCLEOTIDE SEQUENCE</scope>
    <source>
        <strain evidence="2">02402/16</strain>
        <tissue evidence="2">Leaf</tissue>
    </source>
</reference>
<name>A0AAD8TPT2_LOLMU</name>
<sequence length="395" mass="43788">MAGLPRTGLTPLGLGVPEEIFSLEILVRLSSKDLVRCRAVCRAWRRVASARDLLQAHHRRQPSLPIVLLSNNHSSSAPDLHAFDHRTAGGGGGEARLQLVARANDGSDAVGVEATCDGLLLLSVCNFYPFVQRDFICNPTTRQIGRVPEIHGFLATGLYRHPPTGEYRLLLHTKSEDLLHKDPFYVFALGCSQPRPRCIGGTPELSGFFCAPVVVRGNLHWSWWPVPVKDHALRRITVFDTTAESFRLMRSPMAHKGRAYLYEADHGTLGTYGWNDSKTAIDIWVLHDYDSEAWSRKYHVKLPKLPVAEIGGLESRQATVIRDGRDVFVLYSSGQALFLVDTKGTLLASSQLDGCTIFLFTQRIKESLVRHSFFSVLQGASDDCSSIISWPEGGV</sequence>
<dbReference type="InterPro" id="IPR001810">
    <property type="entry name" value="F-box_dom"/>
</dbReference>
<dbReference type="EMBL" id="JAUUTY010000002">
    <property type="protein sequence ID" value="KAK1685602.1"/>
    <property type="molecule type" value="Genomic_DNA"/>
</dbReference>
<evidence type="ECO:0000313" key="2">
    <source>
        <dbReference type="EMBL" id="KAK1685602.1"/>
    </source>
</evidence>
<organism evidence="2 3">
    <name type="scientific">Lolium multiflorum</name>
    <name type="common">Italian ryegrass</name>
    <name type="synonym">Lolium perenne subsp. multiflorum</name>
    <dbReference type="NCBI Taxonomy" id="4521"/>
    <lineage>
        <taxon>Eukaryota</taxon>
        <taxon>Viridiplantae</taxon>
        <taxon>Streptophyta</taxon>
        <taxon>Embryophyta</taxon>
        <taxon>Tracheophyta</taxon>
        <taxon>Spermatophyta</taxon>
        <taxon>Magnoliopsida</taxon>
        <taxon>Liliopsida</taxon>
        <taxon>Poales</taxon>
        <taxon>Poaceae</taxon>
        <taxon>BOP clade</taxon>
        <taxon>Pooideae</taxon>
        <taxon>Poodae</taxon>
        <taxon>Poeae</taxon>
        <taxon>Poeae Chloroplast Group 2 (Poeae type)</taxon>
        <taxon>Loliodinae</taxon>
        <taxon>Loliinae</taxon>
        <taxon>Lolium</taxon>
    </lineage>
</organism>
<dbReference type="InterPro" id="IPR036047">
    <property type="entry name" value="F-box-like_dom_sf"/>
</dbReference>
<evidence type="ECO:0000313" key="3">
    <source>
        <dbReference type="Proteomes" id="UP001231189"/>
    </source>
</evidence>
<dbReference type="CDD" id="cd09917">
    <property type="entry name" value="F-box_SF"/>
    <property type="match status" value="1"/>
</dbReference>
<dbReference type="Pfam" id="PF12937">
    <property type="entry name" value="F-box-like"/>
    <property type="match status" value="1"/>
</dbReference>
<dbReference type="AlphaFoldDB" id="A0AAD8TPT2"/>
<feature type="domain" description="F-box" evidence="1">
    <location>
        <begin position="16"/>
        <end position="57"/>
    </location>
</feature>
<dbReference type="NCBIfam" id="TIGR01640">
    <property type="entry name" value="F_box_assoc_1"/>
    <property type="match status" value="1"/>
</dbReference>
<protein>
    <recommendedName>
        <fullName evidence="1">F-box domain-containing protein</fullName>
    </recommendedName>
</protein>
<keyword evidence="3" id="KW-1185">Reference proteome</keyword>
<accession>A0AAD8TPT2</accession>
<dbReference type="SUPFAM" id="SSF81383">
    <property type="entry name" value="F-box domain"/>
    <property type="match status" value="1"/>
</dbReference>
<dbReference type="SMART" id="SM00256">
    <property type="entry name" value="FBOX"/>
    <property type="match status" value="1"/>
</dbReference>
<dbReference type="PANTHER" id="PTHR31672">
    <property type="entry name" value="BNACNNG10540D PROTEIN"/>
    <property type="match status" value="1"/>
</dbReference>
<dbReference type="Pfam" id="PF08268">
    <property type="entry name" value="FBA_3"/>
    <property type="match status" value="1"/>
</dbReference>
<dbReference type="Proteomes" id="UP001231189">
    <property type="component" value="Unassembled WGS sequence"/>
</dbReference>
<evidence type="ECO:0000259" key="1">
    <source>
        <dbReference type="SMART" id="SM00256"/>
    </source>
</evidence>
<dbReference type="InterPro" id="IPR017451">
    <property type="entry name" value="F-box-assoc_interact_dom"/>
</dbReference>
<dbReference type="Gene3D" id="1.20.1280.50">
    <property type="match status" value="1"/>
</dbReference>